<keyword evidence="4" id="KW-1185">Reference proteome</keyword>
<dbReference type="PANTHER" id="PTHR44757">
    <property type="entry name" value="DIGUANYLATE CYCLASE DGCP"/>
    <property type="match status" value="1"/>
</dbReference>
<evidence type="ECO:0000256" key="1">
    <source>
        <dbReference type="SAM" id="Coils"/>
    </source>
</evidence>
<dbReference type="NCBIfam" id="TIGR00229">
    <property type="entry name" value="sensory_box"/>
    <property type="match status" value="2"/>
</dbReference>
<accession>A0A563U4H3</accession>
<dbReference type="InterPro" id="IPR000014">
    <property type="entry name" value="PAS"/>
</dbReference>
<protein>
    <submittedName>
        <fullName evidence="3">PAS domain-containing protein</fullName>
    </submittedName>
</protein>
<evidence type="ECO:0000313" key="3">
    <source>
        <dbReference type="EMBL" id="TWR26241.1"/>
    </source>
</evidence>
<dbReference type="InterPro" id="IPR052155">
    <property type="entry name" value="Biofilm_reg_signaling"/>
</dbReference>
<comment type="caution">
    <text evidence="3">The sequence shown here is derived from an EMBL/GenBank/DDBJ whole genome shotgun (WGS) entry which is preliminary data.</text>
</comment>
<proteinExistence type="predicted"/>
<evidence type="ECO:0000313" key="4">
    <source>
        <dbReference type="Proteomes" id="UP000318010"/>
    </source>
</evidence>
<dbReference type="OrthoDB" id="341208at2"/>
<organism evidence="3 4">
    <name type="scientific">Mucilaginibacter achroorhodeus</name>
    <dbReference type="NCBI Taxonomy" id="2599294"/>
    <lineage>
        <taxon>Bacteria</taxon>
        <taxon>Pseudomonadati</taxon>
        <taxon>Bacteroidota</taxon>
        <taxon>Sphingobacteriia</taxon>
        <taxon>Sphingobacteriales</taxon>
        <taxon>Sphingobacteriaceae</taxon>
        <taxon>Mucilaginibacter</taxon>
    </lineage>
</organism>
<feature type="domain" description="PAS" evidence="2">
    <location>
        <begin position="2"/>
        <end position="80"/>
    </location>
</feature>
<evidence type="ECO:0000259" key="2">
    <source>
        <dbReference type="PROSITE" id="PS50112"/>
    </source>
</evidence>
<dbReference type="Gene3D" id="3.30.450.20">
    <property type="entry name" value="PAS domain"/>
    <property type="match status" value="2"/>
</dbReference>
<keyword evidence="1" id="KW-0175">Coiled coil</keyword>
<dbReference type="SMART" id="SM00091">
    <property type="entry name" value="PAS"/>
    <property type="match status" value="2"/>
</dbReference>
<gene>
    <name evidence="3" type="ORF">FPZ42_11490</name>
</gene>
<dbReference type="RefSeq" id="WP_146271480.1">
    <property type="nucleotide sequence ID" value="NZ_VOEI01000003.1"/>
</dbReference>
<dbReference type="SUPFAM" id="SSF55785">
    <property type="entry name" value="PYP-like sensor domain (PAS domain)"/>
    <property type="match status" value="2"/>
</dbReference>
<name>A0A563U4H3_9SPHI</name>
<dbReference type="Pfam" id="PF13426">
    <property type="entry name" value="PAS_9"/>
    <property type="match status" value="2"/>
</dbReference>
<reference evidence="3 4" key="1">
    <citation type="submission" date="2019-07" db="EMBL/GenBank/DDBJ databases">
        <authorList>
            <person name="Kim J."/>
        </authorList>
    </citation>
    <scope>NUCLEOTIDE SEQUENCE [LARGE SCALE GENOMIC DNA]</scope>
    <source>
        <strain evidence="3 4">MJ1a</strain>
    </source>
</reference>
<dbReference type="AlphaFoldDB" id="A0A563U4H3"/>
<feature type="coiled-coil region" evidence="1">
    <location>
        <begin position="315"/>
        <end position="370"/>
    </location>
</feature>
<sequence length="373" mass="42580">MTEYLFRALFDQLAEPRIILKPDHPTFTVVSINSAYEQATGYKEEQLKGRSVWDFFKADAAGSFSAEKLKQGLEDVLRHSAEIKLPIFRFDLMGGAGSSPRWWQVELYPIIDENNSIVYITCTTHNVTIHVEDQANILESRRNEAAMLIQQQQSEKELQVSEHALRVTQDELSSERSETENKITRRTKELSDSEYRLNRIIANTPTGLCILKSDELIIEIINQSLLKLWGRVENDVIGKSILTAVPEFEGQPFVKRAKQVLGNGNQVTSLEEAVLIIKENGKQETRFADFSYDPLFDVNDKVESVLITVNDVTEIVKAKQLLQHQQEELETTNEELTAANEELQSMNEELHATNEQLAEVNQLLEEEREKNSD</sequence>
<feature type="domain" description="PAS" evidence="2">
    <location>
        <begin position="193"/>
        <end position="242"/>
    </location>
</feature>
<dbReference type="PANTHER" id="PTHR44757:SF2">
    <property type="entry name" value="BIOFILM ARCHITECTURE MAINTENANCE PROTEIN MBAA"/>
    <property type="match status" value="1"/>
</dbReference>
<dbReference type="InterPro" id="IPR035965">
    <property type="entry name" value="PAS-like_dom_sf"/>
</dbReference>
<dbReference type="EMBL" id="VOEI01000003">
    <property type="protein sequence ID" value="TWR26241.1"/>
    <property type="molecule type" value="Genomic_DNA"/>
</dbReference>
<dbReference type="Proteomes" id="UP000318010">
    <property type="component" value="Unassembled WGS sequence"/>
</dbReference>
<dbReference type="PROSITE" id="PS50112">
    <property type="entry name" value="PAS"/>
    <property type="match status" value="2"/>
</dbReference>
<dbReference type="CDD" id="cd00130">
    <property type="entry name" value="PAS"/>
    <property type="match status" value="2"/>
</dbReference>